<dbReference type="RefSeq" id="WP_076530483.1">
    <property type="nucleotide sequence ID" value="NZ_FOAC01000001.1"/>
</dbReference>
<reference evidence="9 10" key="1">
    <citation type="submission" date="2017-01" db="EMBL/GenBank/DDBJ databases">
        <authorList>
            <person name="Mah S.A."/>
            <person name="Swanson W.J."/>
            <person name="Moy G.W."/>
            <person name="Vacquier V.D."/>
        </authorList>
    </citation>
    <scope>NUCLEOTIDE SEQUENCE [LARGE SCALE GENOMIC DNA]</scope>
    <source>
        <strain evidence="9 10">DSM 29590</strain>
    </source>
</reference>
<evidence type="ECO:0000256" key="3">
    <source>
        <dbReference type="ARBA" id="ARBA00022630"/>
    </source>
</evidence>
<dbReference type="Gene3D" id="3.50.50.60">
    <property type="entry name" value="FAD/NAD(P)-binding domain"/>
    <property type="match status" value="1"/>
</dbReference>
<dbReference type="GO" id="GO:0050660">
    <property type="term" value="F:flavin adenine dinucleotide binding"/>
    <property type="evidence" value="ECO:0007669"/>
    <property type="project" value="InterPro"/>
</dbReference>
<evidence type="ECO:0000313" key="9">
    <source>
        <dbReference type="EMBL" id="SIR89486.1"/>
    </source>
</evidence>
<comment type="cofactor">
    <cofactor evidence="1 5">
        <name>FAD</name>
        <dbReference type="ChEBI" id="CHEBI:57692"/>
    </cofactor>
</comment>
<evidence type="ECO:0000256" key="1">
    <source>
        <dbReference type="ARBA" id="ARBA00001974"/>
    </source>
</evidence>
<keyword evidence="3 6" id="KW-0285">Flavoprotein</keyword>
<keyword evidence="4 5" id="KW-0274">FAD</keyword>
<dbReference type="Gene3D" id="3.30.560.10">
    <property type="entry name" value="Glucose Oxidase, domain 3"/>
    <property type="match status" value="1"/>
</dbReference>
<dbReference type="Pfam" id="PF05199">
    <property type="entry name" value="GMC_oxred_C"/>
    <property type="match status" value="1"/>
</dbReference>
<accession>A0A1N7EN37</accession>
<dbReference type="Proteomes" id="UP000186019">
    <property type="component" value="Unassembled WGS sequence"/>
</dbReference>
<sequence>MERYEYIVVGAGSAGAALAAKLAQLGKSVLLLEAGGTGRHPWVNIPLGYGKVFHDARFNWKYTTEAEPELNGRGIYWPRGKVLGGSSAINAMVWVRGHPNDYAEWGAAAPGWGWEDVAPVFRRLEKWSGGESQHRGGLGPLSVTDMDGWMHPLTRAYVKAAEEAGIPTNTDYNGAAIEGACFYQISTAGGRRASTAQAYLLAARKLRNLRIETGAMATRVLMEGKRATGIEYVQRGKTRTAHAGEVILSGGAINTPQLMMLSGIGSAAHLKEHGIEVVQDRPHVGQNLMDHLGSDHLFRTRIASLNQVLRPWWGKALAGMDYVLRQRGPLAMSLNQGGGFIRLADGDGPPDTQLYFSPLSYSSAPVGKRPLMSPDSFPAVRIGFNPAKPTSTGSITLRSADPMAAPVMRGGYLATEHDRALMIKGTREVRRIASMPSLARVIEAELDPGPDCVTDDEILDFARRDAWTVFHQCGTCRMGQDPAQSVVDPKLRVHGIAGLRVADASIFPTIPTGNTNAPAVMVGERAFDLITQG</sequence>
<comment type="similarity">
    <text evidence="2 6">Belongs to the GMC oxidoreductase family.</text>
</comment>
<keyword evidence="10" id="KW-1185">Reference proteome</keyword>
<dbReference type="STRING" id="573024.SAMN05216208_1758"/>
<dbReference type="GO" id="GO:0016614">
    <property type="term" value="F:oxidoreductase activity, acting on CH-OH group of donors"/>
    <property type="evidence" value="ECO:0007669"/>
    <property type="project" value="InterPro"/>
</dbReference>
<feature type="domain" description="Glucose-methanol-choline oxidoreductase N-terminal" evidence="8">
    <location>
        <begin position="251"/>
        <end position="265"/>
    </location>
</feature>
<evidence type="ECO:0000256" key="4">
    <source>
        <dbReference type="ARBA" id="ARBA00022827"/>
    </source>
</evidence>
<dbReference type="PIRSF" id="PIRSF000137">
    <property type="entry name" value="Alcohol_oxidase"/>
    <property type="match status" value="1"/>
</dbReference>
<evidence type="ECO:0000256" key="5">
    <source>
        <dbReference type="PIRSR" id="PIRSR000137-2"/>
    </source>
</evidence>
<dbReference type="InterPro" id="IPR012132">
    <property type="entry name" value="GMC_OxRdtase"/>
</dbReference>
<dbReference type="InterPro" id="IPR036188">
    <property type="entry name" value="FAD/NAD-bd_sf"/>
</dbReference>
<protein>
    <submittedName>
        <fullName evidence="9">Choline dehydrogenase</fullName>
    </submittedName>
</protein>
<evidence type="ECO:0000313" key="10">
    <source>
        <dbReference type="Proteomes" id="UP000186019"/>
    </source>
</evidence>
<dbReference type="PANTHER" id="PTHR11552">
    <property type="entry name" value="GLUCOSE-METHANOL-CHOLINE GMC OXIDOREDUCTASE"/>
    <property type="match status" value="1"/>
</dbReference>
<dbReference type="SUPFAM" id="SSF51905">
    <property type="entry name" value="FAD/NAD(P)-binding domain"/>
    <property type="match status" value="1"/>
</dbReference>
<evidence type="ECO:0000259" key="7">
    <source>
        <dbReference type="PROSITE" id="PS00623"/>
    </source>
</evidence>
<dbReference type="PROSITE" id="PS00624">
    <property type="entry name" value="GMC_OXRED_2"/>
    <property type="match status" value="1"/>
</dbReference>
<dbReference type="PROSITE" id="PS00623">
    <property type="entry name" value="GMC_OXRED_1"/>
    <property type="match status" value="1"/>
</dbReference>
<proteinExistence type="inferred from homology"/>
<evidence type="ECO:0000256" key="2">
    <source>
        <dbReference type="ARBA" id="ARBA00010790"/>
    </source>
</evidence>
<dbReference type="InterPro" id="IPR000172">
    <property type="entry name" value="GMC_OxRdtase_N"/>
</dbReference>
<dbReference type="OrthoDB" id="9785276at2"/>
<gene>
    <name evidence="9" type="ORF">SAMN05421666_0377</name>
</gene>
<feature type="binding site" evidence="5">
    <location>
        <begin position="90"/>
        <end position="93"/>
    </location>
    <ligand>
        <name>FAD</name>
        <dbReference type="ChEBI" id="CHEBI:57692"/>
    </ligand>
</feature>
<dbReference type="Pfam" id="PF00732">
    <property type="entry name" value="GMC_oxred_N"/>
    <property type="match status" value="1"/>
</dbReference>
<dbReference type="AlphaFoldDB" id="A0A1N7EN37"/>
<dbReference type="EMBL" id="FTNV01000001">
    <property type="protein sequence ID" value="SIR89486.1"/>
    <property type="molecule type" value="Genomic_DNA"/>
</dbReference>
<dbReference type="SUPFAM" id="SSF54373">
    <property type="entry name" value="FAD-linked reductases, C-terminal domain"/>
    <property type="match status" value="1"/>
</dbReference>
<feature type="binding site" evidence="5">
    <location>
        <position position="82"/>
    </location>
    <ligand>
        <name>FAD</name>
        <dbReference type="ChEBI" id="CHEBI:57692"/>
    </ligand>
</feature>
<organism evidence="9 10">
    <name type="scientific">Roseovarius nanhaiticus</name>
    <dbReference type="NCBI Taxonomy" id="573024"/>
    <lineage>
        <taxon>Bacteria</taxon>
        <taxon>Pseudomonadati</taxon>
        <taxon>Pseudomonadota</taxon>
        <taxon>Alphaproteobacteria</taxon>
        <taxon>Rhodobacterales</taxon>
        <taxon>Roseobacteraceae</taxon>
        <taxon>Roseovarius</taxon>
    </lineage>
</organism>
<evidence type="ECO:0000259" key="8">
    <source>
        <dbReference type="PROSITE" id="PS00624"/>
    </source>
</evidence>
<name>A0A1N7EN37_9RHOB</name>
<evidence type="ECO:0000256" key="6">
    <source>
        <dbReference type="RuleBase" id="RU003968"/>
    </source>
</evidence>
<feature type="domain" description="Glucose-methanol-choline oxidoreductase N-terminal" evidence="7">
    <location>
        <begin position="80"/>
        <end position="103"/>
    </location>
</feature>
<dbReference type="InterPro" id="IPR007867">
    <property type="entry name" value="GMC_OxRtase_C"/>
</dbReference>
<dbReference type="PANTHER" id="PTHR11552:SF147">
    <property type="entry name" value="CHOLINE DEHYDROGENASE, MITOCHONDRIAL"/>
    <property type="match status" value="1"/>
</dbReference>